<evidence type="ECO:0000256" key="2">
    <source>
        <dbReference type="ARBA" id="ARBA00034247"/>
    </source>
</evidence>
<dbReference type="SMART" id="SM00267">
    <property type="entry name" value="GGDEF"/>
    <property type="match status" value="1"/>
</dbReference>
<comment type="caution">
    <text evidence="5">The sequence shown here is derived from an EMBL/GenBank/DDBJ whole genome shotgun (WGS) entry which is preliminary data.</text>
</comment>
<keyword evidence="3" id="KW-0812">Transmembrane</keyword>
<dbReference type="PANTHER" id="PTHR45138">
    <property type="entry name" value="REGULATORY COMPONENTS OF SENSORY TRANSDUCTION SYSTEM"/>
    <property type="match status" value="1"/>
</dbReference>
<dbReference type="InterPro" id="IPR029787">
    <property type="entry name" value="Nucleotide_cyclase"/>
</dbReference>
<dbReference type="CDD" id="cd01949">
    <property type="entry name" value="GGDEF"/>
    <property type="match status" value="1"/>
</dbReference>
<accession>A0ABQ2Z715</accession>
<evidence type="ECO:0000256" key="3">
    <source>
        <dbReference type="SAM" id="Phobius"/>
    </source>
</evidence>
<name>A0ABQ2Z715_9GAMM</name>
<dbReference type="RefSeq" id="WP_189471796.1">
    <property type="nucleotide sequence ID" value="NZ_BMXS01000025.1"/>
</dbReference>
<evidence type="ECO:0000256" key="1">
    <source>
        <dbReference type="ARBA" id="ARBA00012528"/>
    </source>
</evidence>
<proteinExistence type="predicted"/>
<dbReference type="SUPFAM" id="SSF55073">
    <property type="entry name" value="Nucleotide cyclase"/>
    <property type="match status" value="1"/>
</dbReference>
<protein>
    <recommendedName>
        <fullName evidence="1">diguanylate cyclase</fullName>
        <ecNumber evidence="1">2.7.7.65</ecNumber>
    </recommendedName>
</protein>
<gene>
    <name evidence="5" type="ORF">GCM10007160_36580</name>
</gene>
<keyword evidence="3" id="KW-0472">Membrane</keyword>
<dbReference type="EC" id="2.7.7.65" evidence="1"/>
<evidence type="ECO:0000313" key="5">
    <source>
        <dbReference type="EMBL" id="GGY05721.1"/>
    </source>
</evidence>
<reference evidence="6" key="1">
    <citation type="journal article" date="2019" name="Int. J. Syst. Evol. Microbiol.">
        <title>The Global Catalogue of Microorganisms (GCM) 10K type strain sequencing project: providing services to taxonomists for standard genome sequencing and annotation.</title>
        <authorList>
            <consortium name="The Broad Institute Genomics Platform"/>
            <consortium name="The Broad Institute Genome Sequencing Center for Infectious Disease"/>
            <person name="Wu L."/>
            <person name="Ma J."/>
        </authorList>
    </citation>
    <scope>NUCLEOTIDE SEQUENCE [LARGE SCALE GENOMIC DNA]</scope>
    <source>
        <strain evidence="6">KCTC 22228</strain>
    </source>
</reference>
<feature type="domain" description="GGDEF" evidence="4">
    <location>
        <begin position="288"/>
        <end position="425"/>
    </location>
</feature>
<dbReference type="InterPro" id="IPR000160">
    <property type="entry name" value="GGDEF_dom"/>
</dbReference>
<sequence length="425" mass="46870">MSDFVPTGRRKGISRWRGITAKQAVLTLIIAVLLSILAGMAELTTDVRIMREEVQVQTRKLLELVDGTAAEAAFQLNPDLAQQVANGLFEGGDVKRVELRDDFGRTMARRELQRDTGAGWFSSALFGDIIHYAGILEYEMGSGIPPEPVGEIELTLALDSLGRSFLERGLLIFTLSVVKALAIAALVVMAFYFLITRPLLKVHAAISEVDPQRPGNWPKPRLKHHANDELGHLVEGLDDLLNAFQRGLNQRDHLHQISTIDGLTGIANRRRFDAFLSEEWRRAKRSGQELSILFMDIDNFKAFNDNYGHVMGDDCLRDVARALTQTVSRASDLVARYGGEEFVCVLSDTDLHGALAVARRIHAAVLDLAIPHAFSDTHDCISLSIGVASATPNKQGATPDQLLETADRHLYQAKSDGRNCVICQP</sequence>
<keyword evidence="3" id="KW-1133">Transmembrane helix</keyword>
<dbReference type="EMBL" id="BMXS01000025">
    <property type="protein sequence ID" value="GGY05721.1"/>
    <property type="molecule type" value="Genomic_DNA"/>
</dbReference>
<keyword evidence="6" id="KW-1185">Reference proteome</keyword>
<organism evidence="5 6">
    <name type="scientific">Litchfieldella qijiaojingensis</name>
    <dbReference type="NCBI Taxonomy" id="980347"/>
    <lineage>
        <taxon>Bacteria</taxon>
        <taxon>Pseudomonadati</taxon>
        <taxon>Pseudomonadota</taxon>
        <taxon>Gammaproteobacteria</taxon>
        <taxon>Oceanospirillales</taxon>
        <taxon>Halomonadaceae</taxon>
        <taxon>Litchfieldella</taxon>
    </lineage>
</organism>
<feature type="transmembrane region" description="Helical" evidence="3">
    <location>
        <begin position="170"/>
        <end position="195"/>
    </location>
</feature>
<dbReference type="NCBIfam" id="TIGR00254">
    <property type="entry name" value="GGDEF"/>
    <property type="match status" value="1"/>
</dbReference>
<feature type="transmembrane region" description="Helical" evidence="3">
    <location>
        <begin position="20"/>
        <end position="41"/>
    </location>
</feature>
<evidence type="ECO:0000313" key="6">
    <source>
        <dbReference type="Proteomes" id="UP000653056"/>
    </source>
</evidence>
<dbReference type="Gene3D" id="3.30.70.270">
    <property type="match status" value="1"/>
</dbReference>
<dbReference type="Pfam" id="PF00990">
    <property type="entry name" value="GGDEF"/>
    <property type="match status" value="1"/>
</dbReference>
<dbReference type="InterPro" id="IPR050469">
    <property type="entry name" value="Diguanylate_Cyclase"/>
</dbReference>
<dbReference type="PROSITE" id="PS50887">
    <property type="entry name" value="GGDEF"/>
    <property type="match status" value="1"/>
</dbReference>
<dbReference type="Proteomes" id="UP000653056">
    <property type="component" value="Unassembled WGS sequence"/>
</dbReference>
<evidence type="ECO:0000259" key="4">
    <source>
        <dbReference type="PROSITE" id="PS50887"/>
    </source>
</evidence>
<dbReference type="PANTHER" id="PTHR45138:SF9">
    <property type="entry name" value="DIGUANYLATE CYCLASE DGCM-RELATED"/>
    <property type="match status" value="1"/>
</dbReference>
<dbReference type="InterPro" id="IPR043128">
    <property type="entry name" value="Rev_trsase/Diguanyl_cyclase"/>
</dbReference>
<comment type="catalytic activity">
    <reaction evidence="2">
        <text>2 GTP = 3',3'-c-di-GMP + 2 diphosphate</text>
        <dbReference type="Rhea" id="RHEA:24898"/>
        <dbReference type="ChEBI" id="CHEBI:33019"/>
        <dbReference type="ChEBI" id="CHEBI:37565"/>
        <dbReference type="ChEBI" id="CHEBI:58805"/>
        <dbReference type="EC" id="2.7.7.65"/>
    </reaction>
</comment>